<reference evidence="2 3" key="1">
    <citation type="submission" date="2020-06" db="EMBL/GenBank/DDBJ databases">
        <authorList>
            <person name="Li R."/>
            <person name="Bekaert M."/>
        </authorList>
    </citation>
    <scope>NUCLEOTIDE SEQUENCE [LARGE SCALE GENOMIC DNA]</scope>
    <source>
        <strain evidence="3">wild</strain>
    </source>
</reference>
<dbReference type="AlphaFoldDB" id="A0A6J8A2S1"/>
<sequence>MRGKQYSSQQLVLTCEMKRKRNIEPVAENVQRTATNHRCYNTVVLHVGANDLSRGSSVKSLLRKYQQLTSDIWHSNPTADIIISGVLPRADNQFPGALLRTNFLTELNQRARLLNTKLTRVPRLHYVGHPSFAQKGTIQRHLLSRDGLHLSYPGTSTVVKDIESAIRHLRKTKDTHDSIWDLPTPTPTSTPTPTPKAPTPMPDPTEPAVDQTLYRTALLTLPIRTPTPTPTPKSVPTSTGIQVIEEWPALPRVIFSINTSSTL</sequence>
<dbReference type="Proteomes" id="UP000507470">
    <property type="component" value="Unassembled WGS sequence"/>
</dbReference>
<proteinExistence type="predicted"/>
<evidence type="ECO:0000313" key="3">
    <source>
        <dbReference type="Proteomes" id="UP000507470"/>
    </source>
</evidence>
<evidence type="ECO:0000256" key="1">
    <source>
        <dbReference type="SAM" id="MobiDB-lite"/>
    </source>
</evidence>
<organism evidence="2 3">
    <name type="scientific">Mytilus coruscus</name>
    <name type="common">Sea mussel</name>
    <dbReference type="NCBI Taxonomy" id="42192"/>
    <lineage>
        <taxon>Eukaryota</taxon>
        <taxon>Metazoa</taxon>
        <taxon>Spiralia</taxon>
        <taxon>Lophotrochozoa</taxon>
        <taxon>Mollusca</taxon>
        <taxon>Bivalvia</taxon>
        <taxon>Autobranchia</taxon>
        <taxon>Pteriomorphia</taxon>
        <taxon>Mytilida</taxon>
        <taxon>Mytiloidea</taxon>
        <taxon>Mytilidae</taxon>
        <taxon>Mytilinae</taxon>
        <taxon>Mytilus</taxon>
    </lineage>
</organism>
<feature type="compositionally biased region" description="Pro residues" evidence="1">
    <location>
        <begin position="184"/>
        <end position="205"/>
    </location>
</feature>
<keyword evidence="3" id="KW-1185">Reference proteome</keyword>
<dbReference type="SUPFAM" id="SSF52266">
    <property type="entry name" value="SGNH hydrolase"/>
    <property type="match status" value="1"/>
</dbReference>
<protein>
    <submittedName>
        <fullName evidence="2">Uncharacterized protein</fullName>
    </submittedName>
</protein>
<accession>A0A6J8A2S1</accession>
<dbReference type="InterPro" id="IPR036514">
    <property type="entry name" value="SGNH_hydro_sf"/>
</dbReference>
<dbReference type="Gene3D" id="3.40.50.1110">
    <property type="entry name" value="SGNH hydrolase"/>
    <property type="match status" value="1"/>
</dbReference>
<evidence type="ECO:0000313" key="2">
    <source>
        <dbReference type="EMBL" id="CAC5360016.1"/>
    </source>
</evidence>
<name>A0A6J8A2S1_MYTCO</name>
<feature type="region of interest" description="Disordered" evidence="1">
    <location>
        <begin position="176"/>
        <end position="208"/>
    </location>
</feature>
<gene>
    <name evidence="2" type="ORF">MCOR_2651</name>
</gene>
<dbReference type="OrthoDB" id="6163014at2759"/>
<dbReference type="EMBL" id="CACVKT020000542">
    <property type="protein sequence ID" value="CAC5360016.1"/>
    <property type="molecule type" value="Genomic_DNA"/>
</dbReference>